<feature type="domain" description="UspA" evidence="2">
    <location>
        <begin position="9"/>
        <end position="137"/>
    </location>
</feature>
<dbReference type="PANTHER" id="PTHR46268:SF6">
    <property type="entry name" value="UNIVERSAL STRESS PROTEIN UP12"/>
    <property type="match status" value="1"/>
</dbReference>
<dbReference type="Proteomes" id="UP001596298">
    <property type="component" value="Unassembled WGS sequence"/>
</dbReference>
<dbReference type="InterPro" id="IPR006015">
    <property type="entry name" value="Universal_stress_UspA"/>
</dbReference>
<dbReference type="SUPFAM" id="SSF52402">
    <property type="entry name" value="Adenine nucleotide alpha hydrolases-like"/>
    <property type="match status" value="2"/>
</dbReference>
<protein>
    <submittedName>
        <fullName evidence="3">Universal stress protein</fullName>
    </submittedName>
</protein>
<comment type="caution">
    <text evidence="3">The sequence shown here is derived from an EMBL/GenBank/DDBJ whole genome shotgun (WGS) entry which is preliminary data.</text>
</comment>
<evidence type="ECO:0000259" key="2">
    <source>
        <dbReference type="Pfam" id="PF00582"/>
    </source>
</evidence>
<evidence type="ECO:0000256" key="1">
    <source>
        <dbReference type="ARBA" id="ARBA00008791"/>
    </source>
</evidence>
<reference evidence="4" key="1">
    <citation type="journal article" date="2019" name="Int. J. Syst. Evol. Microbiol.">
        <title>The Global Catalogue of Microorganisms (GCM) 10K type strain sequencing project: providing services to taxonomists for standard genome sequencing and annotation.</title>
        <authorList>
            <consortium name="The Broad Institute Genomics Platform"/>
            <consortium name="The Broad Institute Genome Sequencing Center for Infectious Disease"/>
            <person name="Wu L."/>
            <person name="Ma J."/>
        </authorList>
    </citation>
    <scope>NUCLEOTIDE SEQUENCE [LARGE SCALE GENOMIC DNA]</scope>
    <source>
        <strain evidence="4">CCUG 58127</strain>
    </source>
</reference>
<dbReference type="PRINTS" id="PR01438">
    <property type="entry name" value="UNVRSLSTRESS"/>
</dbReference>
<keyword evidence="4" id="KW-1185">Reference proteome</keyword>
<evidence type="ECO:0000313" key="4">
    <source>
        <dbReference type="Proteomes" id="UP001596298"/>
    </source>
</evidence>
<dbReference type="InterPro" id="IPR014729">
    <property type="entry name" value="Rossmann-like_a/b/a_fold"/>
</dbReference>
<name>A0ABW2AJV5_9MICO</name>
<dbReference type="Pfam" id="PF00582">
    <property type="entry name" value="Usp"/>
    <property type="match status" value="2"/>
</dbReference>
<comment type="similarity">
    <text evidence="1">Belongs to the universal stress protein A family.</text>
</comment>
<evidence type="ECO:0000313" key="3">
    <source>
        <dbReference type="EMBL" id="MFC6707112.1"/>
    </source>
</evidence>
<feature type="domain" description="UspA" evidence="2">
    <location>
        <begin position="148"/>
        <end position="284"/>
    </location>
</feature>
<sequence length="306" mass="31842">MTSHIPNNAVVVGVDGSQEGWHALRWGADRAEQANHPLHILHAEGTLFSGYASTENVEPIDNICDEAFGIVVKHHPGLPVTWSQPAESPTLALVDASSAASEIVLGTKGSGAVRGAVLGSVTTRVSVAAHCPVLIVRAAVTDRQADGPVVVGVDLRPDGVAALDFAFAEADRRGVGLVAVLCWQLDRLDFASGIPMPGGDVKAAHQYHQAHLNKGLARLGSQYPDVKVTTRVECAPTAGALVEHSAHASLLVVGTRGHREVAGLVLGTVSQRVIRRALCPVAVVAHPPMEHAGSDAGRSDPTHTSA</sequence>
<dbReference type="InterPro" id="IPR006016">
    <property type="entry name" value="UspA"/>
</dbReference>
<gene>
    <name evidence="3" type="ORF">ACFQDH_18095</name>
</gene>
<organism evidence="3 4">
    <name type="scientific">Flexivirga alba</name>
    <dbReference type="NCBI Taxonomy" id="702742"/>
    <lineage>
        <taxon>Bacteria</taxon>
        <taxon>Bacillati</taxon>
        <taxon>Actinomycetota</taxon>
        <taxon>Actinomycetes</taxon>
        <taxon>Micrococcales</taxon>
        <taxon>Dermacoccaceae</taxon>
        <taxon>Flexivirga</taxon>
    </lineage>
</organism>
<proteinExistence type="inferred from homology"/>
<dbReference type="Gene3D" id="3.40.50.620">
    <property type="entry name" value="HUPs"/>
    <property type="match status" value="2"/>
</dbReference>
<accession>A0ABW2AJV5</accession>
<dbReference type="EMBL" id="JBHSWH010000001">
    <property type="protein sequence ID" value="MFC6707112.1"/>
    <property type="molecule type" value="Genomic_DNA"/>
</dbReference>
<dbReference type="PANTHER" id="PTHR46268">
    <property type="entry name" value="STRESS RESPONSE PROTEIN NHAX"/>
    <property type="match status" value="1"/>
</dbReference>
<dbReference type="RefSeq" id="WP_382403780.1">
    <property type="nucleotide sequence ID" value="NZ_JBHSWH010000001.1"/>
</dbReference>